<evidence type="ECO:0008006" key="8">
    <source>
        <dbReference type="Google" id="ProtNLM"/>
    </source>
</evidence>
<name>A0A9J6BUP7_POLVA</name>
<organism evidence="6 7">
    <name type="scientific">Polypedilum vanderplanki</name>
    <name type="common">Sleeping chironomid midge</name>
    <dbReference type="NCBI Taxonomy" id="319348"/>
    <lineage>
        <taxon>Eukaryota</taxon>
        <taxon>Metazoa</taxon>
        <taxon>Ecdysozoa</taxon>
        <taxon>Arthropoda</taxon>
        <taxon>Hexapoda</taxon>
        <taxon>Insecta</taxon>
        <taxon>Pterygota</taxon>
        <taxon>Neoptera</taxon>
        <taxon>Endopterygota</taxon>
        <taxon>Diptera</taxon>
        <taxon>Nematocera</taxon>
        <taxon>Chironomoidea</taxon>
        <taxon>Chironomidae</taxon>
        <taxon>Chironominae</taxon>
        <taxon>Polypedilum</taxon>
        <taxon>Polypedilum</taxon>
    </lineage>
</organism>
<evidence type="ECO:0000313" key="6">
    <source>
        <dbReference type="EMBL" id="KAG5673615.1"/>
    </source>
</evidence>
<keyword evidence="5" id="KW-0812">Transmembrane</keyword>
<keyword evidence="5" id="KW-1133">Transmembrane helix</keyword>
<keyword evidence="5" id="KW-0472">Membrane</keyword>
<dbReference type="Pfam" id="PF00201">
    <property type="entry name" value="UDPGT"/>
    <property type="match status" value="2"/>
</dbReference>
<keyword evidence="3 4" id="KW-0808">Transferase</keyword>
<evidence type="ECO:0000313" key="7">
    <source>
        <dbReference type="Proteomes" id="UP001107558"/>
    </source>
</evidence>
<dbReference type="AlphaFoldDB" id="A0A9J6BUP7"/>
<dbReference type="InterPro" id="IPR035595">
    <property type="entry name" value="UDP_glycos_trans_CS"/>
</dbReference>
<dbReference type="PROSITE" id="PS00375">
    <property type="entry name" value="UDPGT"/>
    <property type="match status" value="1"/>
</dbReference>
<dbReference type="PANTHER" id="PTHR48043">
    <property type="entry name" value="EG:EG0003.4 PROTEIN-RELATED"/>
    <property type="match status" value="1"/>
</dbReference>
<dbReference type="SUPFAM" id="SSF53756">
    <property type="entry name" value="UDP-Glycosyltransferase/glycogen phosphorylase"/>
    <property type="match status" value="2"/>
</dbReference>
<reference evidence="6" key="1">
    <citation type="submission" date="2021-03" db="EMBL/GenBank/DDBJ databases">
        <title>Chromosome level genome of the anhydrobiotic midge Polypedilum vanderplanki.</title>
        <authorList>
            <person name="Yoshida Y."/>
            <person name="Kikawada T."/>
            <person name="Gusev O."/>
        </authorList>
    </citation>
    <scope>NUCLEOTIDE SEQUENCE</scope>
    <source>
        <strain evidence="6">NIAS01</strain>
        <tissue evidence="6">Whole body or cell culture</tissue>
    </source>
</reference>
<evidence type="ECO:0000256" key="3">
    <source>
        <dbReference type="ARBA" id="ARBA00022679"/>
    </source>
</evidence>
<gene>
    <name evidence="6" type="ORF">PVAND_003644</name>
</gene>
<accession>A0A9J6BUP7</accession>
<evidence type="ECO:0000256" key="4">
    <source>
        <dbReference type="RuleBase" id="RU003718"/>
    </source>
</evidence>
<evidence type="ECO:0000256" key="5">
    <source>
        <dbReference type="SAM" id="Phobius"/>
    </source>
</evidence>
<proteinExistence type="inferred from homology"/>
<dbReference type="GO" id="GO:0008194">
    <property type="term" value="F:UDP-glycosyltransferase activity"/>
    <property type="evidence" value="ECO:0007669"/>
    <property type="project" value="InterPro"/>
</dbReference>
<dbReference type="EMBL" id="JADBJN010000003">
    <property type="protein sequence ID" value="KAG5673615.1"/>
    <property type="molecule type" value="Genomic_DNA"/>
</dbReference>
<dbReference type="Proteomes" id="UP001107558">
    <property type="component" value="Chromosome 3"/>
</dbReference>
<feature type="transmembrane region" description="Helical" evidence="5">
    <location>
        <begin position="548"/>
        <end position="571"/>
    </location>
</feature>
<dbReference type="OrthoDB" id="5835829at2759"/>
<dbReference type="CDD" id="cd03784">
    <property type="entry name" value="GT1_Gtf-like"/>
    <property type="match status" value="1"/>
</dbReference>
<sequence length="589" mass="67992">MAKAAARGYGIKLNYDELNEESISKSLNELLNNQKYKETAVKVSKMFNDRELSPQETVVYWTEYAVRHQGAPHLKAHAVNLSFIEFYSIDVYCLIPFGSKSHFAIGNSILRTLQNAGHDVTVMTAFPSKKQEQNYREIKLTKIMEVFDRGDEVNPFIFGQLPAIMTFFLISKMNTDVVDLFMQELEVQKFLEEDKSKYDICLFEIFMVDALLGIPERYGCHLISYTTFAAVRWTDDMTGLESPASYVPNPFLKYTDKMSFGERLWNSAFSLVERFIYHFYHLPNHRKRYKKYFPDAKRSFEEMYKGSSIIFSNTHVSSSTVRPFMPNVIEIAGIHMKPAQLLPKDIQEFLDSATDGAILFSMGSFIQSKMWPVEKRDALIKAFGKLNLKVIWKYENETLPNNPGNIKISSWLPQRDILAHKNIKLFITHGGLLGTTEALVEGVPVLGLPIFGDQKMNMAKTVLRGYGLQISFQDIEEQRVSDAINELLTNPKYKENAMTVSKRFIDRPMTPQESVVYWTEYVARHDGAHHLRAYSTQLNFIEFHMFDVYGALILIALVIMYIQFLVLRAILRKIFKRKNSKSENKIKKN</sequence>
<dbReference type="PANTHER" id="PTHR48043:SF159">
    <property type="entry name" value="EG:EG0003.4 PROTEIN-RELATED"/>
    <property type="match status" value="1"/>
</dbReference>
<keyword evidence="2 4" id="KW-0328">Glycosyltransferase</keyword>
<evidence type="ECO:0000256" key="1">
    <source>
        <dbReference type="ARBA" id="ARBA00009995"/>
    </source>
</evidence>
<keyword evidence="7" id="KW-1185">Reference proteome</keyword>
<dbReference type="FunFam" id="3.40.50.2000:FF:000050">
    <property type="entry name" value="UDP-glucuronosyltransferase"/>
    <property type="match status" value="1"/>
</dbReference>
<dbReference type="InterPro" id="IPR002213">
    <property type="entry name" value="UDP_glucos_trans"/>
</dbReference>
<protein>
    <recommendedName>
        <fullName evidence="8">Glucuronosyltransferase</fullName>
    </recommendedName>
</protein>
<dbReference type="InterPro" id="IPR050271">
    <property type="entry name" value="UDP-glycosyltransferase"/>
</dbReference>
<evidence type="ECO:0000256" key="2">
    <source>
        <dbReference type="ARBA" id="ARBA00022676"/>
    </source>
</evidence>
<dbReference type="Gene3D" id="3.40.50.2000">
    <property type="entry name" value="Glycogen Phosphorylase B"/>
    <property type="match status" value="1"/>
</dbReference>
<comment type="caution">
    <text evidence="6">The sequence shown here is derived from an EMBL/GenBank/DDBJ whole genome shotgun (WGS) entry which is preliminary data.</text>
</comment>
<comment type="similarity">
    <text evidence="1 4">Belongs to the UDP-glycosyltransferase family.</text>
</comment>